<keyword evidence="1" id="KW-0862">Zinc</keyword>
<keyword evidence="5" id="KW-1185">Reference proteome</keyword>
<dbReference type="GO" id="GO:0003676">
    <property type="term" value="F:nucleic acid binding"/>
    <property type="evidence" value="ECO:0007669"/>
    <property type="project" value="InterPro"/>
</dbReference>
<dbReference type="Proteomes" id="UP000289738">
    <property type="component" value="Chromosome B06"/>
</dbReference>
<keyword evidence="1" id="KW-0863">Zinc-finger</keyword>
<accession>A0A444YK18</accession>
<evidence type="ECO:0000256" key="1">
    <source>
        <dbReference type="PROSITE-ProRule" id="PRU00047"/>
    </source>
</evidence>
<dbReference type="PANTHER" id="PTHR31286:SF99">
    <property type="entry name" value="DUF4283 DOMAIN-CONTAINING PROTEIN"/>
    <property type="match status" value="1"/>
</dbReference>
<feature type="compositionally biased region" description="Polar residues" evidence="2">
    <location>
        <begin position="97"/>
        <end position="110"/>
    </location>
</feature>
<sequence length="229" mass="25623">MLKIDRATSIHSRGRFARICVEIDLFKKLILRISVFSTTLNIEYERLHLICFPCGKYGHRSDQCSESLADGDVQQVSIAVDKQKAIRTDQIPKDNQGKNLGDSQFAPNQKVNHDPPDFGLYMMVKRQVRTKSVTGNKGNQAHKEDHSIMEGTISKEGGSRFEILNEEGKEDNHVVDVHENVSSNANMHVGPTIGEANQVQKETKHPNKIVKRAFQPGEGKNAQGAKKHV</sequence>
<evidence type="ECO:0000259" key="3">
    <source>
        <dbReference type="PROSITE" id="PS50158"/>
    </source>
</evidence>
<comment type="caution">
    <text evidence="4">The sequence shown here is derived from an EMBL/GenBank/DDBJ whole genome shotgun (WGS) entry which is preliminary data.</text>
</comment>
<evidence type="ECO:0000256" key="2">
    <source>
        <dbReference type="SAM" id="MobiDB-lite"/>
    </source>
</evidence>
<keyword evidence="1" id="KW-0479">Metal-binding</keyword>
<dbReference type="PANTHER" id="PTHR31286">
    <property type="entry name" value="GLYCINE-RICH CELL WALL STRUCTURAL PROTEIN 1.8-LIKE"/>
    <property type="match status" value="1"/>
</dbReference>
<dbReference type="AlphaFoldDB" id="A0A444YK18"/>
<dbReference type="InterPro" id="IPR001878">
    <property type="entry name" value="Znf_CCHC"/>
</dbReference>
<protein>
    <recommendedName>
        <fullName evidence="3">CCHC-type domain-containing protein</fullName>
    </recommendedName>
</protein>
<dbReference type="EMBL" id="SDMP01000016">
    <property type="protein sequence ID" value="RYR02219.1"/>
    <property type="molecule type" value="Genomic_DNA"/>
</dbReference>
<feature type="domain" description="CCHC-type" evidence="3">
    <location>
        <begin position="51"/>
        <end position="66"/>
    </location>
</feature>
<dbReference type="InterPro" id="IPR040256">
    <property type="entry name" value="At4g02000-like"/>
</dbReference>
<evidence type="ECO:0000313" key="4">
    <source>
        <dbReference type="EMBL" id="RYR02219.1"/>
    </source>
</evidence>
<proteinExistence type="predicted"/>
<feature type="region of interest" description="Disordered" evidence="2">
    <location>
        <begin position="85"/>
        <end position="110"/>
    </location>
</feature>
<dbReference type="GO" id="GO:0008270">
    <property type="term" value="F:zinc ion binding"/>
    <property type="evidence" value="ECO:0007669"/>
    <property type="project" value="UniProtKB-KW"/>
</dbReference>
<evidence type="ECO:0000313" key="5">
    <source>
        <dbReference type="Proteomes" id="UP000289738"/>
    </source>
</evidence>
<gene>
    <name evidence="4" type="ORF">Ahy_B06g081030</name>
</gene>
<organism evidence="4 5">
    <name type="scientific">Arachis hypogaea</name>
    <name type="common">Peanut</name>
    <dbReference type="NCBI Taxonomy" id="3818"/>
    <lineage>
        <taxon>Eukaryota</taxon>
        <taxon>Viridiplantae</taxon>
        <taxon>Streptophyta</taxon>
        <taxon>Embryophyta</taxon>
        <taxon>Tracheophyta</taxon>
        <taxon>Spermatophyta</taxon>
        <taxon>Magnoliopsida</taxon>
        <taxon>eudicotyledons</taxon>
        <taxon>Gunneridae</taxon>
        <taxon>Pentapetalae</taxon>
        <taxon>rosids</taxon>
        <taxon>fabids</taxon>
        <taxon>Fabales</taxon>
        <taxon>Fabaceae</taxon>
        <taxon>Papilionoideae</taxon>
        <taxon>50 kb inversion clade</taxon>
        <taxon>dalbergioids sensu lato</taxon>
        <taxon>Dalbergieae</taxon>
        <taxon>Pterocarpus clade</taxon>
        <taxon>Arachis</taxon>
    </lineage>
</organism>
<reference evidence="4 5" key="1">
    <citation type="submission" date="2019-01" db="EMBL/GenBank/DDBJ databases">
        <title>Sequencing of cultivated peanut Arachis hypogaea provides insights into genome evolution and oil improvement.</title>
        <authorList>
            <person name="Chen X."/>
        </authorList>
    </citation>
    <scope>NUCLEOTIDE SEQUENCE [LARGE SCALE GENOMIC DNA]</scope>
    <source>
        <strain evidence="5">cv. Fuhuasheng</strain>
        <tissue evidence="4">Leaves</tissue>
    </source>
</reference>
<dbReference type="PROSITE" id="PS50158">
    <property type="entry name" value="ZF_CCHC"/>
    <property type="match status" value="1"/>
</dbReference>
<name>A0A444YK18_ARAHY</name>
<dbReference type="STRING" id="3818.A0A444YK18"/>
<feature type="compositionally biased region" description="Basic and acidic residues" evidence="2">
    <location>
        <begin position="85"/>
        <end position="96"/>
    </location>
</feature>